<evidence type="ECO:0000313" key="14">
    <source>
        <dbReference type="EMBL" id="KAJ7689466.1"/>
    </source>
</evidence>
<comment type="caution">
    <text evidence="14">The sequence shown here is derived from an EMBL/GenBank/DDBJ whole genome shotgun (WGS) entry which is preliminary data.</text>
</comment>
<keyword evidence="6" id="KW-0812">Transmembrane</keyword>
<keyword evidence="9" id="KW-0560">Oxidoreductase</keyword>
<dbReference type="InterPro" id="IPR036396">
    <property type="entry name" value="Cyt_P450_sf"/>
</dbReference>
<evidence type="ECO:0000256" key="6">
    <source>
        <dbReference type="ARBA" id="ARBA00022692"/>
    </source>
</evidence>
<evidence type="ECO:0000256" key="2">
    <source>
        <dbReference type="ARBA" id="ARBA00004370"/>
    </source>
</evidence>
<dbReference type="GO" id="GO:0004497">
    <property type="term" value="F:monooxygenase activity"/>
    <property type="evidence" value="ECO:0007669"/>
    <property type="project" value="UniProtKB-KW"/>
</dbReference>
<keyword evidence="7" id="KW-0479">Metal-binding</keyword>
<protein>
    <submittedName>
        <fullName evidence="14">Uncharacterized protein</fullName>
    </submittedName>
</protein>
<dbReference type="PANTHER" id="PTHR24305">
    <property type="entry name" value="CYTOCHROME P450"/>
    <property type="match status" value="1"/>
</dbReference>
<evidence type="ECO:0000256" key="1">
    <source>
        <dbReference type="ARBA" id="ARBA00001971"/>
    </source>
</evidence>
<proteinExistence type="inferred from homology"/>
<keyword evidence="12" id="KW-0472">Membrane</keyword>
<gene>
    <name evidence="14" type="ORF">B0H17DRAFT_1295743</name>
</gene>
<dbReference type="GO" id="GO:0016705">
    <property type="term" value="F:oxidoreductase activity, acting on paired donors, with incorporation or reduction of molecular oxygen"/>
    <property type="evidence" value="ECO:0007669"/>
    <property type="project" value="InterPro"/>
</dbReference>
<evidence type="ECO:0000256" key="13">
    <source>
        <dbReference type="SAM" id="MobiDB-lite"/>
    </source>
</evidence>
<dbReference type="GO" id="GO:0020037">
    <property type="term" value="F:heme binding"/>
    <property type="evidence" value="ECO:0007669"/>
    <property type="project" value="InterPro"/>
</dbReference>
<keyword evidence="15" id="KW-1185">Reference proteome</keyword>
<keyword evidence="10" id="KW-0408">Iron</keyword>
<evidence type="ECO:0000256" key="3">
    <source>
        <dbReference type="ARBA" id="ARBA00004721"/>
    </source>
</evidence>
<evidence type="ECO:0000256" key="10">
    <source>
        <dbReference type="ARBA" id="ARBA00023004"/>
    </source>
</evidence>
<dbReference type="EMBL" id="JARKIE010000072">
    <property type="protein sequence ID" value="KAJ7689466.1"/>
    <property type="molecule type" value="Genomic_DNA"/>
</dbReference>
<evidence type="ECO:0000256" key="4">
    <source>
        <dbReference type="ARBA" id="ARBA00010617"/>
    </source>
</evidence>
<evidence type="ECO:0000256" key="5">
    <source>
        <dbReference type="ARBA" id="ARBA00022617"/>
    </source>
</evidence>
<dbReference type="Proteomes" id="UP001221757">
    <property type="component" value="Unassembled WGS sequence"/>
</dbReference>
<feature type="compositionally biased region" description="Polar residues" evidence="13">
    <location>
        <begin position="660"/>
        <end position="685"/>
    </location>
</feature>
<keyword evidence="11" id="KW-0503">Monooxygenase</keyword>
<feature type="region of interest" description="Disordered" evidence="13">
    <location>
        <begin position="602"/>
        <end position="749"/>
    </location>
</feature>
<sequence>MISNGSQGNLCFTKGKLEGSNGGITGTDLICSRGKIPLEVHEVTGFGLDGALEIQKFSDDVLPLPVALCFQPPNPLLPSGKLLARSGLRLAFQGCKGLIRHLDDPMLPKKSVYRRPKSSLRRPEMIPSSSVIRQSFSTIWAFMDFGLVAGGPGVGLEVDSRHSRRHWGCRRLYDRAWPGWPDALMPAVVWGVACLKRDFVYCIRLGIRVRACWINLEHTQAVETLRKSMRSRIKVVTYDVTRVTNGTLTCMIEQNIIFGYVKLFFNLFTCELICKNGTDPTCEPNTDKAAALGSSDAGPHSLLHQWRTSSRFSLNPPSRLFLSQSSRSLRFLFLHWTNSAWDSVLESSPEGVIIEVQQWMNHISLSTIGLAGFSHDFGMLSGKPSNIATVIDSIGSKPLIVHTVVFLLSFIAPIFNNIPTGHRSKLYLLTKTMRGLGTNFLATTGNSGINDKSVVRLLASAQNISQEEVVAQINVLLIAGYETTAISLTQPVKGYVLIGKLPWRQKWIEQARLGPCSSQLTSTDLYIRNMEHLDLPEAIGILPYMVSQSQLGAAQAQTSLFNPFLPPRYLSHYSPLVVLSTSGLEKNHKKAKRNQALLARAGKITDNYQEPSGSTGDLSQSRINDSGDNLSNRAGNASDNQLAVPGNHRDLPSLAPAGQISHNDFASTLSTISPSQSGVDTTGITGRNAEHVGRIAPSDSVRASGQDDSRVVSELAVKAKKKDPRPTVEAVTDDEDIAPSRRSSVPSKATKMCIAAARSLAERPEVSDAGSNPRPNNWDDINLRLAADALTCECGKNESNSVYQRRVATWKRNERQLHVGREADDLALAEELQVCEVLESEDFALATVIEAKQRSNARQARVQAVTGQ</sequence>
<organism evidence="14 15">
    <name type="scientific">Mycena rosella</name>
    <name type="common">Pink bonnet</name>
    <name type="synonym">Agaricus rosellus</name>
    <dbReference type="NCBI Taxonomy" id="1033263"/>
    <lineage>
        <taxon>Eukaryota</taxon>
        <taxon>Fungi</taxon>
        <taxon>Dikarya</taxon>
        <taxon>Basidiomycota</taxon>
        <taxon>Agaricomycotina</taxon>
        <taxon>Agaricomycetes</taxon>
        <taxon>Agaricomycetidae</taxon>
        <taxon>Agaricales</taxon>
        <taxon>Marasmiineae</taxon>
        <taxon>Mycenaceae</taxon>
        <taxon>Mycena</taxon>
    </lineage>
</organism>
<accession>A0AAD7DH61</accession>
<evidence type="ECO:0000256" key="11">
    <source>
        <dbReference type="ARBA" id="ARBA00023033"/>
    </source>
</evidence>
<dbReference type="GO" id="GO:0016020">
    <property type="term" value="C:membrane"/>
    <property type="evidence" value="ECO:0007669"/>
    <property type="project" value="UniProtKB-SubCell"/>
</dbReference>
<reference evidence="14" key="1">
    <citation type="submission" date="2023-03" db="EMBL/GenBank/DDBJ databases">
        <title>Massive genome expansion in bonnet fungi (Mycena s.s.) driven by repeated elements and novel gene families across ecological guilds.</title>
        <authorList>
            <consortium name="Lawrence Berkeley National Laboratory"/>
            <person name="Harder C.B."/>
            <person name="Miyauchi S."/>
            <person name="Viragh M."/>
            <person name="Kuo A."/>
            <person name="Thoen E."/>
            <person name="Andreopoulos B."/>
            <person name="Lu D."/>
            <person name="Skrede I."/>
            <person name="Drula E."/>
            <person name="Henrissat B."/>
            <person name="Morin E."/>
            <person name="Kohler A."/>
            <person name="Barry K."/>
            <person name="LaButti K."/>
            <person name="Morin E."/>
            <person name="Salamov A."/>
            <person name="Lipzen A."/>
            <person name="Mereny Z."/>
            <person name="Hegedus B."/>
            <person name="Baldrian P."/>
            <person name="Stursova M."/>
            <person name="Weitz H."/>
            <person name="Taylor A."/>
            <person name="Grigoriev I.V."/>
            <person name="Nagy L.G."/>
            <person name="Martin F."/>
            <person name="Kauserud H."/>
        </authorList>
    </citation>
    <scope>NUCLEOTIDE SEQUENCE</scope>
    <source>
        <strain evidence="14">CBHHK067</strain>
    </source>
</reference>
<dbReference type="Gene3D" id="1.10.630.10">
    <property type="entry name" value="Cytochrome P450"/>
    <property type="match status" value="1"/>
</dbReference>
<keyword evidence="8" id="KW-1133">Transmembrane helix</keyword>
<evidence type="ECO:0000256" key="8">
    <source>
        <dbReference type="ARBA" id="ARBA00022989"/>
    </source>
</evidence>
<comment type="pathway">
    <text evidence="3">Secondary metabolite biosynthesis; terpenoid biosynthesis.</text>
</comment>
<dbReference type="PANTHER" id="PTHR24305:SF166">
    <property type="entry name" value="CYTOCHROME P450 12A4, MITOCHONDRIAL-RELATED"/>
    <property type="match status" value="1"/>
</dbReference>
<comment type="subcellular location">
    <subcellularLocation>
        <location evidence="2">Membrane</location>
    </subcellularLocation>
</comment>
<feature type="compositionally biased region" description="Polar residues" evidence="13">
    <location>
        <begin position="606"/>
        <end position="641"/>
    </location>
</feature>
<dbReference type="AlphaFoldDB" id="A0AAD7DH61"/>
<comment type="similarity">
    <text evidence="4">Belongs to the cytochrome P450 family.</text>
</comment>
<comment type="cofactor">
    <cofactor evidence="1">
        <name>heme</name>
        <dbReference type="ChEBI" id="CHEBI:30413"/>
    </cofactor>
</comment>
<evidence type="ECO:0000313" key="15">
    <source>
        <dbReference type="Proteomes" id="UP001221757"/>
    </source>
</evidence>
<evidence type="ECO:0000256" key="12">
    <source>
        <dbReference type="ARBA" id="ARBA00023136"/>
    </source>
</evidence>
<evidence type="ECO:0000256" key="9">
    <source>
        <dbReference type="ARBA" id="ARBA00023002"/>
    </source>
</evidence>
<dbReference type="SUPFAM" id="SSF48264">
    <property type="entry name" value="Cytochrome P450"/>
    <property type="match status" value="1"/>
</dbReference>
<evidence type="ECO:0000256" key="7">
    <source>
        <dbReference type="ARBA" id="ARBA00022723"/>
    </source>
</evidence>
<name>A0AAD7DH61_MYCRO</name>
<dbReference type="Pfam" id="PF00067">
    <property type="entry name" value="p450"/>
    <property type="match status" value="1"/>
</dbReference>
<dbReference type="InterPro" id="IPR050121">
    <property type="entry name" value="Cytochrome_P450_monoxygenase"/>
</dbReference>
<dbReference type="GO" id="GO:0005506">
    <property type="term" value="F:iron ion binding"/>
    <property type="evidence" value="ECO:0007669"/>
    <property type="project" value="InterPro"/>
</dbReference>
<keyword evidence="5" id="KW-0349">Heme</keyword>
<dbReference type="InterPro" id="IPR001128">
    <property type="entry name" value="Cyt_P450"/>
</dbReference>